<dbReference type="Proteomes" id="UP001202328">
    <property type="component" value="Unassembled WGS sequence"/>
</dbReference>
<sequence length="336" mass="38707">MSDIPTENYLAHLNEILHDQTQPLSNSFRYYVEFLRNTANLIDKGRFTRVIVKLFKEIKKGDDPRGLKIGEMLFALNNAWKPTSRLIIQKTSDPKIFIIRFTNASDFAAAIYSIPNRVHGKLLTMRMWSSNSRIEDIDFTAQDFLISFELRGDLVERGFVADKVAEKVGKVLTLIGHVNEKGEYQAHVIAYLTRALVHQVKIIILDGEDRETIKLNIFFMVIPHGTCRKCWNVDGEHSNEICRRRMVEYKKNMPKVYVYMEEGNERVENLTNAAASLRIYESEIGKIDFQNRGTKRRRIETDSAIKIEMIVENLNQPKDAGTGKKALQKLVVTLIL</sequence>
<evidence type="ECO:0000313" key="2">
    <source>
        <dbReference type="Proteomes" id="UP001202328"/>
    </source>
</evidence>
<name>A0AAD4X348_9MAGN</name>
<protein>
    <submittedName>
        <fullName evidence="1">Uncharacterized protein</fullName>
    </submittedName>
</protein>
<dbReference type="AlphaFoldDB" id="A0AAD4X348"/>
<keyword evidence="2" id="KW-1185">Reference proteome</keyword>
<evidence type="ECO:0000313" key="1">
    <source>
        <dbReference type="EMBL" id="KAI3833529.1"/>
    </source>
</evidence>
<dbReference type="EMBL" id="JAJJMB010017954">
    <property type="protein sequence ID" value="KAI3833529.1"/>
    <property type="molecule type" value="Genomic_DNA"/>
</dbReference>
<organism evidence="1 2">
    <name type="scientific">Papaver atlanticum</name>
    <dbReference type="NCBI Taxonomy" id="357466"/>
    <lineage>
        <taxon>Eukaryota</taxon>
        <taxon>Viridiplantae</taxon>
        <taxon>Streptophyta</taxon>
        <taxon>Embryophyta</taxon>
        <taxon>Tracheophyta</taxon>
        <taxon>Spermatophyta</taxon>
        <taxon>Magnoliopsida</taxon>
        <taxon>Ranunculales</taxon>
        <taxon>Papaveraceae</taxon>
        <taxon>Papaveroideae</taxon>
        <taxon>Papaver</taxon>
    </lineage>
</organism>
<accession>A0AAD4X348</accession>
<reference evidence="1" key="1">
    <citation type="submission" date="2022-04" db="EMBL/GenBank/DDBJ databases">
        <title>A functionally conserved STORR gene fusion in Papaver species that diverged 16.8 million years ago.</title>
        <authorList>
            <person name="Catania T."/>
        </authorList>
    </citation>
    <scope>NUCLEOTIDE SEQUENCE</scope>
    <source>
        <strain evidence="1">S-188037</strain>
    </source>
</reference>
<proteinExistence type="predicted"/>
<gene>
    <name evidence="1" type="ORF">MKW98_024528</name>
</gene>
<comment type="caution">
    <text evidence="1">The sequence shown here is derived from an EMBL/GenBank/DDBJ whole genome shotgun (WGS) entry which is preliminary data.</text>
</comment>